<dbReference type="RefSeq" id="WP_045159990.1">
    <property type="nucleotide sequence ID" value="NZ_JYHV01000001.1"/>
</dbReference>
<dbReference type="Proteomes" id="UP000032487">
    <property type="component" value="Unassembled WGS sequence"/>
</dbReference>
<keyword evidence="1" id="KW-0812">Transmembrane</keyword>
<organism evidence="3 4">
    <name type="scientific">Stutzerimonas stutzeri</name>
    <name type="common">Pseudomonas stutzeri</name>
    <dbReference type="NCBI Taxonomy" id="316"/>
    <lineage>
        <taxon>Bacteria</taxon>
        <taxon>Pseudomonadati</taxon>
        <taxon>Pseudomonadota</taxon>
        <taxon>Gammaproteobacteria</taxon>
        <taxon>Pseudomonadales</taxon>
        <taxon>Pseudomonadaceae</taxon>
        <taxon>Stutzerimonas</taxon>
    </lineage>
</organism>
<dbReference type="AlphaFoldDB" id="A0A0D9AX48"/>
<comment type="caution">
    <text evidence="3">The sequence shown here is derived from an EMBL/GenBank/DDBJ whole genome shotgun (WGS) entry which is preliminary data.</text>
</comment>
<keyword evidence="1" id="KW-1133">Transmembrane helix</keyword>
<name>A0A0D9AX48_STUST</name>
<gene>
    <name evidence="3" type="ORF">UF78_00170</name>
</gene>
<evidence type="ECO:0000313" key="4">
    <source>
        <dbReference type="Proteomes" id="UP000032487"/>
    </source>
</evidence>
<dbReference type="PATRIC" id="fig|316.101.peg.4093"/>
<evidence type="ECO:0000313" key="3">
    <source>
        <dbReference type="EMBL" id="KJH85224.1"/>
    </source>
</evidence>
<dbReference type="InterPro" id="IPR043605">
    <property type="entry name" value="DUF883_C"/>
</dbReference>
<dbReference type="OrthoDB" id="6899756at2"/>
<evidence type="ECO:0000256" key="1">
    <source>
        <dbReference type="SAM" id="Phobius"/>
    </source>
</evidence>
<proteinExistence type="predicted"/>
<reference evidence="3 4" key="1">
    <citation type="submission" date="2015-02" db="EMBL/GenBank/DDBJ databases">
        <title>Draft genome sequence of Pseudomonas stutzeri NT0128 isolated from wheat (Triticum turgidum) rhizosphere.</title>
        <authorList>
            <person name="Tovi N."/>
            <person name="Frenk S."/>
            <person name="Hadar Y."/>
            <person name="Minz D."/>
        </authorList>
    </citation>
    <scope>NUCLEOTIDE SEQUENCE [LARGE SCALE GENOMIC DNA]</scope>
    <source>
        <strain evidence="3 4">NT0128</strain>
    </source>
</reference>
<dbReference type="Pfam" id="PF19029">
    <property type="entry name" value="DUF883_C"/>
    <property type="match status" value="1"/>
</dbReference>
<dbReference type="EMBL" id="JYHV01000001">
    <property type="protein sequence ID" value="KJH85224.1"/>
    <property type="molecule type" value="Genomic_DNA"/>
</dbReference>
<sequence length="103" mass="11725">MSRFSRKPTTRDEIESEIHDLMTALDELKHDAARGSRHRFDSLRARAESLWHDADWDAHCRDLSKRGRDAGRMAKECVREHPLSTVALAAGAVALIGYLVTRR</sequence>
<feature type="domain" description="DUF883" evidence="2">
    <location>
        <begin position="74"/>
        <end position="103"/>
    </location>
</feature>
<evidence type="ECO:0000259" key="2">
    <source>
        <dbReference type="Pfam" id="PF19029"/>
    </source>
</evidence>
<protein>
    <recommendedName>
        <fullName evidence="2">DUF883 domain-containing protein</fullName>
    </recommendedName>
</protein>
<accession>A0A0D9AX48</accession>
<keyword evidence="1" id="KW-0472">Membrane</keyword>
<feature type="transmembrane region" description="Helical" evidence="1">
    <location>
        <begin position="82"/>
        <end position="100"/>
    </location>
</feature>